<dbReference type="PANTHER" id="PTHR11142">
    <property type="entry name" value="PSEUDOURIDYLATE SYNTHASE"/>
    <property type="match status" value="1"/>
</dbReference>
<evidence type="ECO:0000256" key="2">
    <source>
        <dbReference type="ARBA" id="ARBA00022694"/>
    </source>
</evidence>
<gene>
    <name evidence="4" type="primary">truA</name>
    <name evidence="9" type="ORF">CKA38_09035</name>
</gene>
<protein>
    <recommendedName>
        <fullName evidence="4">tRNA pseudouridine synthase A</fullName>
        <ecNumber evidence="4">5.4.99.12</ecNumber>
    </recommendedName>
    <alternativeName>
        <fullName evidence="4">tRNA pseudouridine(38-40) synthase</fullName>
    </alternativeName>
    <alternativeName>
        <fullName evidence="4">tRNA pseudouridylate synthase I</fullName>
    </alternativeName>
    <alternativeName>
        <fullName evidence="4">tRNA-uridine isomerase I</fullName>
    </alternativeName>
</protein>
<dbReference type="GO" id="GO:0003723">
    <property type="term" value="F:RNA binding"/>
    <property type="evidence" value="ECO:0007669"/>
    <property type="project" value="InterPro"/>
</dbReference>
<dbReference type="GO" id="GO:0160147">
    <property type="term" value="F:tRNA pseudouridine(38-40) synthase activity"/>
    <property type="evidence" value="ECO:0007669"/>
    <property type="project" value="UniProtKB-EC"/>
</dbReference>
<feature type="binding site" evidence="4 6">
    <location>
        <position position="115"/>
    </location>
    <ligand>
        <name>substrate</name>
    </ligand>
</feature>
<dbReference type="InterPro" id="IPR020097">
    <property type="entry name" value="PsdUridine_synth_TruA_a/b_dom"/>
</dbReference>
<dbReference type="SUPFAM" id="SSF55120">
    <property type="entry name" value="Pseudouridine synthase"/>
    <property type="match status" value="1"/>
</dbReference>
<dbReference type="Pfam" id="PF01416">
    <property type="entry name" value="PseudoU_synth_1"/>
    <property type="match status" value="2"/>
</dbReference>
<keyword evidence="10" id="KW-1185">Reference proteome</keyword>
<comment type="similarity">
    <text evidence="1 4 7">Belongs to the tRNA pseudouridine synthase TruA family.</text>
</comment>
<sequence length="251" mass="28116">MSGGKIIRWKCVCAYDGAPFEGWQSQRGGRAIQDVIESRLREIFGELIRVHASGRTDAGVHARGQVFHFDAAWKHGPEKLRAALRGGLPQQIQIKSVRAVLEDFHSRFSATGKLYLYHLYLGDADPFTRPYAWAIDRPRPLDIEAMKKGAAILRGKHDFRAFSALNGPPKEDTVRDLRRLEIAKRGRHVRIAAEADGFMYKMVRSLVGALVAVGEGKLAPDDLRGLLKSGKRTTRVQTAPPRGLFLEKVFY</sequence>
<dbReference type="OrthoDB" id="9811823at2"/>
<dbReference type="EMBL" id="CP023004">
    <property type="protein sequence ID" value="AWI09368.1"/>
    <property type="molecule type" value="Genomic_DNA"/>
</dbReference>
<comment type="subunit">
    <text evidence="4">Homodimer.</text>
</comment>
<keyword evidence="3 4" id="KW-0413">Isomerase</keyword>
<evidence type="ECO:0000256" key="4">
    <source>
        <dbReference type="HAMAP-Rule" id="MF_00171"/>
    </source>
</evidence>
<dbReference type="Gene3D" id="3.30.70.660">
    <property type="entry name" value="Pseudouridine synthase I, catalytic domain, C-terminal subdomain"/>
    <property type="match status" value="1"/>
</dbReference>
<feature type="active site" description="Nucleophile" evidence="4 5">
    <location>
        <position position="57"/>
    </location>
</feature>
<dbReference type="AlphaFoldDB" id="A0A2U8E3B5"/>
<accession>A0A2U8E3B5</accession>
<proteinExistence type="inferred from homology"/>
<dbReference type="HAMAP" id="MF_00171">
    <property type="entry name" value="TruA"/>
    <property type="match status" value="1"/>
</dbReference>
<evidence type="ECO:0000256" key="3">
    <source>
        <dbReference type="ARBA" id="ARBA00023235"/>
    </source>
</evidence>
<evidence type="ECO:0000313" key="9">
    <source>
        <dbReference type="EMBL" id="AWI09368.1"/>
    </source>
</evidence>
<evidence type="ECO:0000313" key="10">
    <source>
        <dbReference type="Proteomes" id="UP000244896"/>
    </source>
</evidence>
<dbReference type="Proteomes" id="UP000244896">
    <property type="component" value="Chromosome"/>
</dbReference>
<comment type="caution">
    <text evidence="4">Lacks conserved residue(s) required for the propagation of feature annotation.</text>
</comment>
<dbReference type="FunFam" id="3.30.70.580:FF:000001">
    <property type="entry name" value="tRNA pseudouridine synthase A"/>
    <property type="match status" value="1"/>
</dbReference>
<name>A0A2U8E3B5_9BACT</name>
<dbReference type="KEGG" id="elut:CKA38_09035"/>
<comment type="function">
    <text evidence="4">Formation of pseudouridine at positions 38, 39 and 40 in the anticodon stem and loop of transfer RNAs.</text>
</comment>
<dbReference type="PIRSF" id="PIRSF001430">
    <property type="entry name" value="tRNA_psdUrid_synth"/>
    <property type="match status" value="1"/>
</dbReference>
<reference evidence="9 10" key="1">
    <citation type="journal article" date="2018" name="Syst. Appl. Microbiol.">
        <title>Ereboglobus luteus gen. nov. sp. nov. from cockroach guts, and new insights into the oxygen relationship of the genera Opitutus and Didymococcus (Verrucomicrobia: Opitutaceae).</title>
        <authorList>
            <person name="Tegtmeier D."/>
            <person name="Belitz A."/>
            <person name="Radek R."/>
            <person name="Heimerl T."/>
            <person name="Brune A."/>
        </authorList>
    </citation>
    <scope>NUCLEOTIDE SEQUENCE [LARGE SCALE GENOMIC DNA]</scope>
    <source>
        <strain evidence="9 10">Ho45</strain>
    </source>
</reference>
<dbReference type="NCBIfam" id="TIGR00071">
    <property type="entry name" value="hisT_truA"/>
    <property type="match status" value="1"/>
</dbReference>
<feature type="domain" description="Pseudouridine synthase I TruA alpha/beta" evidence="8">
    <location>
        <begin position="151"/>
        <end position="251"/>
    </location>
</feature>
<dbReference type="GO" id="GO:0031119">
    <property type="term" value="P:tRNA pseudouridine synthesis"/>
    <property type="evidence" value="ECO:0007669"/>
    <property type="project" value="UniProtKB-UniRule"/>
</dbReference>
<evidence type="ECO:0000256" key="6">
    <source>
        <dbReference type="PIRSR" id="PIRSR001430-2"/>
    </source>
</evidence>
<comment type="catalytic activity">
    <reaction evidence="4 7">
        <text>uridine(38/39/40) in tRNA = pseudouridine(38/39/40) in tRNA</text>
        <dbReference type="Rhea" id="RHEA:22376"/>
        <dbReference type="Rhea" id="RHEA-COMP:10085"/>
        <dbReference type="Rhea" id="RHEA-COMP:10087"/>
        <dbReference type="ChEBI" id="CHEBI:65314"/>
        <dbReference type="ChEBI" id="CHEBI:65315"/>
        <dbReference type="EC" id="5.4.99.12"/>
    </reaction>
</comment>
<dbReference type="EC" id="5.4.99.12" evidence="4"/>
<evidence type="ECO:0000256" key="7">
    <source>
        <dbReference type="RuleBase" id="RU003792"/>
    </source>
</evidence>
<organism evidence="9 10">
    <name type="scientific">Ereboglobus luteus</name>
    <dbReference type="NCBI Taxonomy" id="1796921"/>
    <lineage>
        <taxon>Bacteria</taxon>
        <taxon>Pseudomonadati</taxon>
        <taxon>Verrucomicrobiota</taxon>
        <taxon>Opitutia</taxon>
        <taxon>Opitutales</taxon>
        <taxon>Opitutaceae</taxon>
        <taxon>Ereboglobus</taxon>
    </lineage>
</organism>
<dbReference type="PANTHER" id="PTHR11142:SF0">
    <property type="entry name" value="TRNA PSEUDOURIDINE SYNTHASE-LIKE 1"/>
    <property type="match status" value="1"/>
</dbReference>
<dbReference type="CDD" id="cd02570">
    <property type="entry name" value="PseudoU_synth_EcTruA"/>
    <property type="match status" value="1"/>
</dbReference>
<evidence type="ECO:0000256" key="5">
    <source>
        <dbReference type="PIRSR" id="PIRSR001430-1"/>
    </source>
</evidence>
<dbReference type="InterPro" id="IPR020095">
    <property type="entry name" value="PsdUridine_synth_TruA_C"/>
</dbReference>
<dbReference type="Gene3D" id="3.30.70.580">
    <property type="entry name" value="Pseudouridine synthase I, catalytic domain, N-terminal subdomain"/>
    <property type="match status" value="1"/>
</dbReference>
<dbReference type="InterPro" id="IPR020094">
    <property type="entry name" value="TruA/RsuA/RluB/E/F_N"/>
</dbReference>
<dbReference type="InterPro" id="IPR001406">
    <property type="entry name" value="PsdUridine_synth_TruA"/>
</dbReference>
<evidence type="ECO:0000256" key="1">
    <source>
        <dbReference type="ARBA" id="ARBA00009375"/>
    </source>
</evidence>
<feature type="domain" description="Pseudouridine synthase I TruA alpha/beta" evidence="8">
    <location>
        <begin position="14"/>
        <end position="108"/>
    </location>
</feature>
<dbReference type="InterPro" id="IPR020103">
    <property type="entry name" value="PsdUridine_synth_cat_dom_sf"/>
</dbReference>
<evidence type="ECO:0000259" key="8">
    <source>
        <dbReference type="Pfam" id="PF01416"/>
    </source>
</evidence>
<dbReference type="RefSeq" id="WP_108825178.1">
    <property type="nucleotide sequence ID" value="NZ_CP023004.1"/>
</dbReference>
<keyword evidence="2 4" id="KW-0819">tRNA processing</keyword>